<protein>
    <submittedName>
        <fullName evidence="2">Uncharacterized protein</fullName>
    </submittedName>
</protein>
<feature type="compositionally biased region" description="Basic residues" evidence="1">
    <location>
        <begin position="731"/>
        <end position="740"/>
    </location>
</feature>
<dbReference type="AlphaFoldDB" id="A0A150PNT3"/>
<evidence type="ECO:0000313" key="2">
    <source>
        <dbReference type="EMBL" id="KYF57397.1"/>
    </source>
</evidence>
<accession>A0A150PNT3</accession>
<proteinExistence type="predicted"/>
<organism evidence="2 3">
    <name type="scientific">Sorangium cellulosum</name>
    <name type="common">Polyangium cellulosum</name>
    <dbReference type="NCBI Taxonomy" id="56"/>
    <lineage>
        <taxon>Bacteria</taxon>
        <taxon>Pseudomonadati</taxon>
        <taxon>Myxococcota</taxon>
        <taxon>Polyangia</taxon>
        <taxon>Polyangiales</taxon>
        <taxon>Polyangiaceae</taxon>
        <taxon>Sorangium</taxon>
    </lineage>
</organism>
<sequence>MREVYRATDGVRGLALRGGASELSDRAANHLRRPVQADVSTINNEVRYYYNETFDSAFQDRRPSGNPDEGGWWNPTGSGAFRLVDCKVTSAWHDGAWVTDPAKDPAIGLLVANALGRSAGKMVDLDPQMQMASGIWGMGVRLTDGTGPGYVAGDFWPACFRDLTMRQEKPRQNGQPLGASYTSVLQNLVWNPSPTIASRVLEQIRRLLQQHGPEAALSIHFNLYNYCRNYDHPEIAKRYTFGDVVGAIGVALPGEPKSFVLGRRFAPTKRAENPYASAYFDAVVDMASGTVSVDLGNALPLDEDGQVQTNLGRMSLVVLAKVDTVANGQPTFLPEGSDLSDGDFDKIGDLPYADPDWMTTTAGIVSLALPAAALALVADHPLAIVTPKQRDLLPPTFTIWARETVMGYHVRADEFVQRLNPQSQVPDPQPTDSADVTVYAAQWGKPFNSAGLHVEQLGPTSLGTGAQQDIKGIEVPWTGLPAEVVTQSQTRFFEGRAVVTVTATDPAGARLVYYYTPPPNDKDPLPTPAKQPTPLVGTYMDGQIYSLIYKLQETSDWELYKYTLDPSGARTPPAQQHYLDYVDLHVRDGYAAKLDPTWQDVAPIFSQYANLYPVMSRRLVDLSDEQSVAAHAASIELAFSLDMSDPNYMPVTRDMSPAKQQTVLAYLRKVQGKPAAAPESLQSTSAPRPVGAPIPVVNRDAAAARTSVLSKSKQEPGHQERRRVGAIAQPKTRRRTPCSA</sequence>
<dbReference type="Proteomes" id="UP000075604">
    <property type="component" value="Unassembled WGS sequence"/>
</dbReference>
<reference evidence="2 3" key="1">
    <citation type="submission" date="2014-02" db="EMBL/GenBank/DDBJ databases">
        <title>The small core and large imbalanced accessory genome model reveals a collaborative survival strategy of Sorangium cellulosum strains in nature.</title>
        <authorList>
            <person name="Han K."/>
            <person name="Peng R."/>
            <person name="Blom J."/>
            <person name="Li Y.-Z."/>
        </authorList>
    </citation>
    <scope>NUCLEOTIDE SEQUENCE [LARGE SCALE GENOMIC DNA]</scope>
    <source>
        <strain evidence="2 3">So0157-18</strain>
    </source>
</reference>
<name>A0A150PNT3_SORCE</name>
<comment type="caution">
    <text evidence="2">The sequence shown here is derived from an EMBL/GenBank/DDBJ whole genome shotgun (WGS) entry which is preliminary data.</text>
</comment>
<evidence type="ECO:0000256" key="1">
    <source>
        <dbReference type="SAM" id="MobiDB-lite"/>
    </source>
</evidence>
<feature type="compositionally biased region" description="Basic and acidic residues" evidence="1">
    <location>
        <begin position="712"/>
        <end position="723"/>
    </location>
</feature>
<feature type="region of interest" description="Disordered" evidence="1">
    <location>
        <begin position="675"/>
        <end position="740"/>
    </location>
</feature>
<gene>
    <name evidence="2" type="ORF">BE04_21795</name>
</gene>
<dbReference type="EMBL" id="JELX01001865">
    <property type="protein sequence ID" value="KYF57397.1"/>
    <property type="molecule type" value="Genomic_DNA"/>
</dbReference>
<evidence type="ECO:0000313" key="3">
    <source>
        <dbReference type="Proteomes" id="UP000075604"/>
    </source>
</evidence>